<accession>A0A850STR5</accession>
<dbReference type="InterPro" id="IPR043502">
    <property type="entry name" value="DNA/RNA_pol_sf"/>
</dbReference>
<dbReference type="PROSITE" id="PS50878">
    <property type="entry name" value="RT_POL"/>
    <property type="match status" value="1"/>
</dbReference>
<dbReference type="Pfam" id="PF00078">
    <property type="entry name" value="RVT_1"/>
    <property type="match status" value="1"/>
</dbReference>
<reference evidence="2 3" key="1">
    <citation type="submission" date="2020-06" db="EMBL/GenBank/DDBJ databases">
        <title>High-quality draft genome of sulfate reducer Desulfobacter latus type strain AcrS2 isolated from marine sediment.</title>
        <authorList>
            <person name="Hoppe M."/>
            <person name="Larsen C.K."/>
            <person name="Marshall I.P.G."/>
            <person name="Schramm A."/>
            <person name="Marietou A.G."/>
        </authorList>
    </citation>
    <scope>NUCLEOTIDE SEQUENCE [LARGE SCALE GENOMIC DNA]</scope>
    <source>
        <strain evidence="2 3">AcRS2</strain>
    </source>
</reference>
<proteinExistence type="predicted"/>
<dbReference type="SUPFAM" id="SSF56672">
    <property type="entry name" value="DNA/RNA polymerases"/>
    <property type="match status" value="1"/>
</dbReference>
<evidence type="ECO:0000259" key="1">
    <source>
        <dbReference type="PROSITE" id="PS50878"/>
    </source>
</evidence>
<dbReference type="AlphaFoldDB" id="A0A850STR5"/>
<organism evidence="2 3">
    <name type="scientific">Desulfobacter latus</name>
    <dbReference type="NCBI Taxonomy" id="2292"/>
    <lineage>
        <taxon>Bacteria</taxon>
        <taxon>Pseudomonadati</taxon>
        <taxon>Thermodesulfobacteriota</taxon>
        <taxon>Desulfobacteria</taxon>
        <taxon>Desulfobacterales</taxon>
        <taxon>Desulfobacteraceae</taxon>
        <taxon>Desulfobacter</taxon>
    </lineage>
</organism>
<feature type="domain" description="Reverse transcriptase" evidence="1">
    <location>
        <begin position="1"/>
        <end position="84"/>
    </location>
</feature>
<sequence>MGCPLSPLMGALYLKPLDDAVAETELFYARFMDDWVIIAPSRWKLRKAVRIVNQTLNRLKVEKHPDKTFIGRADKGFDFLGYHLRPESIAPSCQTIKNHAEQICRLYEQGADYVRVREYVRRWMIWLRAGVRRLSVGLFYLPIVIWLSPVLPDCVCPFGH</sequence>
<protein>
    <recommendedName>
        <fullName evidence="1">Reverse transcriptase domain-containing protein</fullName>
    </recommendedName>
</protein>
<name>A0A850STR5_9BACT</name>
<keyword evidence="3" id="KW-1185">Reference proteome</keyword>
<evidence type="ECO:0000313" key="3">
    <source>
        <dbReference type="Proteomes" id="UP000553343"/>
    </source>
</evidence>
<comment type="caution">
    <text evidence="2">The sequence shown here is derived from an EMBL/GenBank/DDBJ whole genome shotgun (WGS) entry which is preliminary data.</text>
</comment>
<dbReference type="Proteomes" id="UP000553343">
    <property type="component" value="Unassembled WGS sequence"/>
</dbReference>
<gene>
    <name evidence="2" type="ORF">HXW94_00035</name>
</gene>
<dbReference type="InterPro" id="IPR000477">
    <property type="entry name" value="RT_dom"/>
</dbReference>
<evidence type="ECO:0000313" key="2">
    <source>
        <dbReference type="EMBL" id="NWH03400.1"/>
    </source>
</evidence>
<dbReference type="EMBL" id="JACADJ010000001">
    <property type="protein sequence ID" value="NWH03400.1"/>
    <property type="molecule type" value="Genomic_DNA"/>
</dbReference>